<name>A0ACB7SCF4_HYAAI</name>
<evidence type="ECO:0000313" key="2">
    <source>
        <dbReference type="Proteomes" id="UP000821845"/>
    </source>
</evidence>
<dbReference type="Proteomes" id="UP000821845">
    <property type="component" value="Chromosome 5"/>
</dbReference>
<gene>
    <name evidence="1" type="ORF">HPB50_024464</name>
</gene>
<reference evidence="1" key="1">
    <citation type="submission" date="2020-05" db="EMBL/GenBank/DDBJ databases">
        <title>Large-scale comparative analyses of tick genomes elucidate their genetic diversity and vector capacities.</title>
        <authorList>
            <person name="Jia N."/>
            <person name="Wang J."/>
            <person name="Shi W."/>
            <person name="Du L."/>
            <person name="Sun Y."/>
            <person name="Zhan W."/>
            <person name="Jiang J."/>
            <person name="Wang Q."/>
            <person name="Zhang B."/>
            <person name="Ji P."/>
            <person name="Sakyi L.B."/>
            <person name="Cui X."/>
            <person name="Yuan T."/>
            <person name="Jiang B."/>
            <person name="Yang W."/>
            <person name="Lam T.T.-Y."/>
            <person name="Chang Q."/>
            <person name="Ding S."/>
            <person name="Wang X."/>
            <person name="Zhu J."/>
            <person name="Ruan X."/>
            <person name="Zhao L."/>
            <person name="Wei J."/>
            <person name="Que T."/>
            <person name="Du C."/>
            <person name="Cheng J."/>
            <person name="Dai P."/>
            <person name="Han X."/>
            <person name="Huang E."/>
            <person name="Gao Y."/>
            <person name="Liu J."/>
            <person name="Shao H."/>
            <person name="Ye R."/>
            <person name="Li L."/>
            <person name="Wei W."/>
            <person name="Wang X."/>
            <person name="Wang C."/>
            <person name="Yang T."/>
            <person name="Huo Q."/>
            <person name="Li W."/>
            <person name="Guo W."/>
            <person name="Chen H."/>
            <person name="Zhou L."/>
            <person name="Ni X."/>
            <person name="Tian J."/>
            <person name="Zhou Y."/>
            <person name="Sheng Y."/>
            <person name="Liu T."/>
            <person name="Pan Y."/>
            <person name="Xia L."/>
            <person name="Li J."/>
            <person name="Zhao F."/>
            <person name="Cao W."/>
        </authorList>
    </citation>
    <scope>NUCLEOTIDE SEQUENCE</scope>
    <source>
        <strain evidence="1">Hyas-2018</strain>
    </source>
</reference>
<organism evidence="1 2">
    <name type="scientific">Hyalomma asiaticum</name>
    <name type="common">Tick</name>
    <dbReference type="NCBI Taxonomy" id="266040"/>
    <lineage>
        <taxon>Eukaryota</taxon>
        <taxon>Metazoa</taxon>
        <taxon>Ecdysozoa</taxon>
        <taxon>Arthropoda</taxon>
        <taxon>Chelicerata</taxon>
        <taxon>Arachnida</taxon>
        <taxon>Acari</taxon>
        <taxon>Parasitiformes</taxon>
        <taxon>Ixodida</taxon>
        <taxon>Ixodoidea</taxon>
        <taxon>Ixodidae</taxon>
        <taxon>Hyalomminae</taxon>
        <taxon>Hyalomma</taxon>
    </lineage>
</organism>
<accession>A0ACB7SCF4</accession>
<comment type="caution">
    <text evidence="1">The sequence shown here is derived from an EMBL/GenBank/DDBJ whole genome shotgun (WGS) entry which is preliminary data.</text>
</comment>
<keyword evidence="2" id="KW-1185">Reference proteome</keyword>
<sequence>MEAMKFIAPYMNTWPTPADCCANGGTCVHGENGTTECLCPAAFSGPACLDDVDECLLRRPCGRFSVCTNLYGSFRCDCMPGFQLQAHLCVREVSCEEGPCLNGGTCVTRDDLTDVCYCKIGFRGRLCEIAVPECSLGTCPRGTFCVSTRRGFRCLRSLRDLRPGYRLPWK</sequence>
<evidence type="ECO:0000313" key="1">
    <source>
        <dbReference type="EMBL" id="KAH6931459.1"/>
    </source>
</evidence>
<protein>
    <submittedName>
        <fullName evidence="1">Uncharacterized protein</fullName>
    </submittedName>
</protein>
<dbReference type="EMBL" id="CM023485">
    <property type="protein sequence ID" value="KAH6931459.1"/>
    <property type="molecule type" value="Genomic_DNA"/>
</dbReference>
<proteinExistence type="predicted"/>